<dbReference type="InterPro" id="IPR000832">
    <property type="entry name" value="GPCR_2_secretin-like"/>
</dbReference>
<keyword evidence="7 10" id="KW-1015">Disulfide bond</keyword>
<dbReference type="Gene3D" id="4.10.400.10">
    <property type="entry name" value="Low-density Lipoprotein Receptor"/>
    <property type="match status" value="1"/>
</dbReference>
<comment type="caution">
    <text evidence="13">The sequence shown here is derived from an EMBL/GenBank/DDBJ whole genome shotgun (WGS) entry which is preliminary data.</text>
</comment>
<dbReference type="Gene3D" id="2.10.70.10">
    <property type="entry name" value="Complement Module, domain 1"/>
    <property type="match status" value="1"/>
</dbReference>
<dbReference type="PANTHER" id="PTHR12011">
    <property type="entry name" value="ADHESION G-PROTEIN COUPLED RECEPTOR"/>
    <property type="match status" value="1"/>
</dbReference>
<comment type="caution">
    <text evidence="10">Lacks conserved residue(s) required for the propagation of feature annotation.</text>
</comment>
<comment type="subcellular location">
    <subcellularLocation>
        <location evidence="1">Membrane</location>
        <topology evidence="1">Multi-pass membrane protein</topology>
    </subcellularLocation>
</comment>
<dbReference type="InterPro" id="IPR017981">
    <property type="entry name" value="GPCR_2-like_7TM"/>
</dbReference>
<protein>
    <recommendedName>
        <fullName evidence="12">G-protein coupled receptors family 2 profile 2 domain-containing protein</fullName>
    </recommendedName>
</protein>
<evidence type="ECO:0000256" key="5">
    <source>
        <dbReference type="ARBA" id="ARBA00023040"/>
    </source>
</evidence>
<evidence type="ECO:0000256" key="7">
    <source>
        <dbReference type="ARBA" id="ARBA00023157"/>
    </source>
</evidence>
<evidence type="ECO:0000313" key="14">
    <source>
        <dbReference type="Proteomes" id="UP001159405"/>
    </source>
</evidence>
<evidence type="ECO:0000256" key="1">
    <source>
        <dbReference type="ARBA" id="ARBA00004141"/>
    </source>
</evidence>
<dbReference type="SUPFAM" id="SSF57424">
    <property type="entry name" value="LDL receptor-like module"/>
    <property type="match status" value="1"/>
</dbReference>
<feature type="transmembrane region" description="Helical" evidence="11">
    <location>
        <begin position="1168"/>
        <end position="1193"/>
    </location>
</feature>
<accession>A0ABN8S9C2</accession>
<evidence type="ECO:0000256" key="10">
    <source>
        <dbReference type="PROSITE-ProRule" id="PRU00124"/>
    </source>
</evidence>
<feature type="transmembrane region" description="Helical" evidence="11">
    <location>
        <begin position="1104"/>
        <end position="1126"/>
    </location>
</feature>
<dbReference type="InterPro" id="IPR036055">
    <property type="entry name" value="LDL_receptor-like_sf"/>
</dbReference>
<evidence type="ECO:0000256" key="11">
    <source>
        <dbReference type="SAM" id="Phobius"/>
    </source>
</evidence>
<gene>
    <name evidence="13" type="ORF">PLOB_00040144</name>
</gene>
<evidence type="ECO:0000256" key="4">
    <source>
        <dbReference type="ARBA" id="ARBA00022989"/>
    </source>
</evidence>
<dbReference type="Pfam" id="PF23283">
    <property type="entry name" value="D8C_UMOD"/>
    <property type="match status" value="2"/>
</dbReference>
<dbReference type="PRINTS" id="PR00249">
    <property type="entry name" value="GPCRSECRETIN"/>
</dbReference>
<evidence type="ECO:0000256" key="8">
    <source>
        <dbReference type="ARBA" id="ARBA00023170"/>
    </source>
</evidence>
<dbReference type="InterPro" id="IPR057774">
    <property type="entry name" value="D8C_UMOD/GP2/OIT3-like"/>
</dbReference>
<name>A0ABN8S9C2_9CNID</name>
<evidence type="ECO:0000256" key="6">
    <source>
        <dbReference type="ARBA" id="ARBA00023136"/>
    </source>
</evidence>
<dbReference type="PROSITE" id="PS50068">
    <property type="entry name" value="LDLRA_2"/>
    <property type="match status" value="1"/>
</dbReference>
<evidence type="ECO:0000256" key="2">
    <source>
        <dbReference type="ARBA" id="ARBA00022692"/>
    </source>
</evidence>
<feature type="transmembrane region" description="Helical" evidence="11">
    <location>
        <begin position="1205"/>
        <end position="1226"/>
    </location>
</feature>
<feature type="transmembrane region" description="Helical" evidence="11">
    <location>
        <begin position="1331"/>
        <end position="1354"/>
    </location>
</feature>
<dbReference type="SMART" id="SM00192">
    <property type="entry name" value="LDLa"/>
    <property type="match status" value="2"/>
</dbReference>
<keyword evidence="6 11" id="KW-0472">Membrane</keyword>
<evidence type="ECO:0000313" key="13">
    <source>
        <dbReference type="EMBL" id="CAH3188311.1"/>
    </source>
</evidence>
<dbReference type="PANTHER" id="PTHR12011:SF347">
    <property type="entry name" value="FI21270P1-RELATED"/>
    <property type="match status" value="1"/>
</dbReference>
<keyword evidence="14" id="KW-1185">Reference proteome</keyword>
<reference evidence="13 14" key="1">
    <citation type="submission" date="2022-05" db="EMBL/GenBank/DDBJ databases">
        <authorList>
            <consortium name="Genoscope - CEA"/>
            <person name="William W."/>
        </authorList>
    </citation>
    <scope>NUCLEOTIDE SEQUENCE [LARGE SCALE GENOMIC DNA]</scope>
</reference>
<evidence type="ECO:0000256" key="9">
    <source>
        <dbReference type="ARBA" id="ARBA00023224"/>
    </source>
</evidence>
<keyword evidence="9" id="KW-0807">Transducer</keyword>
<keyword evidence="8" id="KW-0675">Receptor</keyword>
<dbReference type="Gene3D" id="4.10.1240.10">
    <property type="entry name" value="GPCR, family 2, extracellular hormone receptor domain"/>
    <property type="match status" value="1"/>
</dbReference>
<organism evidence="13 14">
    <name type="scientific">Porites lobata</name>
    <dbReference type="NCBI Taxonomy" id="104759"/>
    <lineage>
        <taxon>Eukaryota</taxon>
        <taxon>Metazoa</taxon>
        <taxon>Cnidaria</taxon>
        <taxon>Anthozoa</taxon>
        <taxon>Hexacorallia</taxon>
        <taxon>Scleractinia</taxon>
        <taxon>Fungiina</taxon>
        <taxon>Poritidae</taxon>
        <taxon>Porites</taxon>
    </lineage>
</organism>
<dbReference type="Pfam" id="PF00002">
    <property type="entry name" value="7tm_2"/>
    <property type="match status" value="1"/>
</dbReference>
<dbReference type="InterPro" id="IPR036445">
    <property type="entry name" value="GPCR_2_extracell_dom_sf"/>
</dbReference>
<feature type="transmembrane region" description="Helical" evidence="11">
    <location>
        <begin position="1308"/>
        <end position="1325"/>
    </location>
</feature>
<dbReference type="SUPFAM" id="SSF81321">
    <property type="entry name" value="Family A G protein-coupled receptor-like"/>
    <property type="match status" value="1"/>
</dbReference>
<keyword evidence="2 11" id="KW-0812">Transmembrane</keyword>
<keyword evidence="4 11" id="KW-1133">Transmembrane helix</keyword>
<dbReference type="InterPro" id="IPR002172">
    <property type="entry name" value="LDrepeatLR_classA_rpt"/>
</dbReference>
<keyword evidence="5" id="KW-0297">G-protein coupled receptor</keyword>
<evidence type="ECO:0000259" key="12">
    <source>
        <dbReference type="PROSITE" id="PS50261"/>
    </source>
</evidence>
<proteinExistence type="predicted"/>
<feature type="transmembrane region" description="Helical" evidence="11">
    <location>
        <begin position="1266"/>
        <end position="1287"/>
    </location>
</feature>
<dbReference type="PROSITE" id="PS50261">
    <property type="entry name" value="G_PROTEIN_RECEP_F2_4"/>
    <property type="match status" value="1"/>
</dbReference>
<evidence type="ECO:0000256" key="3">
    <source>
        <dbReference type="ARBA" id="ARBA00022729"/>
    </source>
</evidence>
<sequence length="1398" mass="157362">ASKDSECVNFTTLSDKSRSRFFSKNVTIDSDIYLKNWFAFNGSAGDLIATSCVESNHCGTSVPGWMLGRHPSVVEGVVRRFACFSQKQQCCVYSVSMRVRNCSSFYVYKLDSMPSSSVSFRMCGAGIKGFNNVLLSGNSGDECSSYQSLEGRDRAADYFSYNTMKCDANLPRTWYRFTGPAGAVMPTHCVPKLHCGTLSPGWLNGKHPTVEERVVERMVCFTNNDDCCFWYSEVRVRNCSDFMVYNFGEFPASQPFCSLRYCGVGKTGCKDKHGNVFEVHQTWSPNPLINCTCLPGFKVECKKTQSGCWDSLGNAFGNGQEWLSSSLTKCVCTDEQIYCINFSRPACTDENGLVREHGTNWFPGPCFNCSCTDGVISCVKYDVTVEYGLFQLTTAGICLPCRQPNVDIKPPGQGTISNCKVFFQLKNSNGLFQCTNGAFIKKEHVCNGNAECLDGSDEADCQDVICRDEQGQVLVLKDVWKVTACIECRCDAGLLKCKRVLRVFFPGMYAYAPLTEKCEQPSCNTVDFIRERKHTCEGIETTKGGRIILRGETWEFQGCKFQFRKSRKTQGCPKMLGPTCDLYDGAICCAVKCTALAELTRQMRGMPQLCPGGLHAVASGVACVTPEPNCLQPHDLCKTNVSCQDENANTYFEGAQWSVGDCITCKCYKGIISCEQHVSFLTSNDAIVQNCSQPQCNTVAFVKSNRGICKACRWKNKVLFDGHSWTDNGVDFFCFSGQRVRPGCYLETNKIVCTGAFKGIQDIEHISEELFLCESGDEIRSLNDRCNKIDECNDKSDEKGCIHYFCPSQTKFNLKWNRTAVGTVVYRNCSKVESNLEGQFSALCTETNGATSWKHKESCDCERQTILHAVRLKLSSANVTNLVDLTGDLKKDANNFTNKRKFFSYLQDFFKTGVRILSPITQRNDMVALNFSKIMLFTAEDQRIFKPLPESFCPQEVGFGERRFLQISVLKFCRQAPNLTQTLEFCSRLMLPPRVFEHKTTSDVVSPLYSEPNTGITQLWFHPVLRLKIDPSQLSARTRTSGSPSLIPRNDTKIVNESHVPLGLENANCSWLESNENGTLQIKSKEIMDKQKHRKALIRGYLDLVLSTISIMAVIISLIALSFLRIRNSERIFVHKNLLLSLCLVYIVMIFDTFVFTNRKQNPKLCSFMAVFQHFSHTTIFTWMLVEGIHLYVKLVKVFSVRKLYITYVIIGWGFPVVIVGLIAAIRPLTYDMTYYKEVMCGTLKLPAEIIRTRCWLHDGEWLYKAPILTILLINLIIFVVLLRVIFTKISVKYHSNHVQKAKRGMKSVAALLPLLGVTWLLGFVAELSEIIQYLFIILNSLQGLLFCIFHGLLDDQIKDSLVKSLRRTRMKILFLRDRTLTTASTASNLTIIATGNQ</sequence>
<feature type="transmembrane region" description="Helical" evidence="11">
    <location>
        <begin position="1138"/>
        <end position="1156"/>
    </location>
</feature>
<feature type="disulfide bond" evidence="10">
    <location>
        <begin position="446"/>
        <end position="461"/>
    </location>
</feature>
<dbReference type="EMBL" id="CALNXK010000610">
    <property type="protein sequence ID" value="CAH3188311.1"/>
    <property type="molecule type" value="Genomic_DNA"/>
</dbReference>
<feature type="non-terminal residue" evidence="13">
    <location>
        <position position="1398"/>
    </location>
</feature>
<dbReference type="CDD" id="cd00112">
    <property type="entry name" value="LDLa"/>
    <property type="match status" value="1"/>
</dbReference>
<keyword evidence="3" id="KW-0732">Signal</keyword>
<feature type="disulfide bond" evidence="10">
    <location>
        <begin position="434"/>
        <end position="452"/>
    </location>
</feature>
<feature type="non-terminal residue" evidence="13">
    <location>
        <position position="1"/>
    </location>
</feature>
<feature type="domain" description="G-protein coupled receptors family 2 profile 2" evidence="12">
    <location>
        <begin position="1099"/>
        <end position="1355"/>
    </location>
</feature>
<dbReference type="Pfam" id="PF00057">
    <property type="entry name" value="Ldl_recept_a"/>
    <property type="match status" value="1"/>
</dbReference>
<dbReference type="Gene3D" id="1.20.1070.10">
    <property type="entry name" value="Rhodopsin 7-helix transmembrane proteins"/>
    <property type="match status" value="1"/>
</dbReference>
<dbReference type="Proteomes" id="UP001159405">
    <property type="component" value="Unassembled WGS sequence"/>
</dbReference>